<dbReference type="AlphaFoldDB" id="A0A183D9L5"/>
<feature type="region of interest" description="Disordered" evidence="1">
    <location>
        <begin position="53"/>
        <end position="75"/>
    </location>
</feature>
<dbReference type="WBParaSite" id="GPUH_0000541301-mRNA-1">
    <property type="protein sequence ID" value="GPUH_0000541301-mRNA-1"/>
    <property type="gene ID" value="GPUH_0000541301"/>
</dbReference>
<name>A0A183D9L5_9BILA</name>
<reference evidence="2" key="1">
    <citation type="submission" date="2016-06" db="UniProtKB">
        <authorList>
            <consortium name="WormBaseParasite"/>
        </authorList>
    </citation>
    <scope>IDENTIFICATION</scope>
</reference>
<protein>
    <submittedName>
        <fullName evidence="2">HECT domain-containing protein</fullName>
    </submittedName>
</protein>
<accession>A0A183D9L5</accession>
<evidence type="ECO:0000256" key="1">
    <source>
        <dbReference type="SAM" id="MobiDB-lite"/>
    </source>
</evidence>
<sequence>LDRIFAVPSSASELASDIVDRHVFRVLLDSLLASSGTLAGCFATSNRTVAAAASPSTAEQQEEQEEQRHKVSSTGRKYDLQLKADFCAYVIRQVGVVLCCDGPTPRFSMPL</sequence>
<organism evidence="2">
    <name type="scientific">Gongylonema pulchrum</name>
    <dbReference type="NCBI Taxonomy" id="637853"/>
    <lineage>
        <taxon>Eukaryota</taxon>
        <taxon>Metazoa</taxon>
        <taxon>Ecdysozoa</taxon>
        <taxon>Nematoda</taxon>
        <taxon>Chromadorea</taxon>
        <taxon>Rhabditida</taxon>
        <taxon>Spirurina</taxon>
        <taxon>Spiruromorpha</taxon>
        <taxon>Spiruroidea</taxon>
        <taxon>Gongylonematidae</taxon>
        <taxon>Gongylonema</taxon>
    </lineage>
</organism>
<proteinExistence type="predicted"/>
<evidence type="ECO:0000313" key="2">
    <source>
        <dbReference type="WBParaSite" id="GPUH_0000541301-mRNA-1"/>
    </source>
</evidence>